<accession>A0ABU1UTR4</accession>
<dbReference type="RefSeq" id="WP_310068383.1">
    <property type="nucleotide sequence ID" value="NZ_JAVDVX010000001.1"/>
</dbReference>
<dbReference type="InterPro" id="IPR011008">
    <property type="entry name" value="Dimeric_a/b-barrel"/>
</dbReference>
<dbReference type="SUPFAM" id="SSF54909">
    <property type="entry name" value="Dimeric alpha+beta barrel"/>
    <property type="match status" value="1"/>
</dbReference>
<proteinExistence type="predicted"/>
<dbReference type="EMBL" id="JAVDVX010000001">
    <property type="protein sequence ID" value="MDR7088569.1"/>
    <property type="molecule type" value="Genomic_DNA"/>
</dbReference>
<keyword evidence="2" id="KW-1185">Reference proteome</keyword>
<dbReference type="Gene3D" id="3.30.70.100">
    <property type="match status" value="1"/>
</dbReference>
<gene>
    <name evidence="1" type="ORF">J2X05_000572</name>
</gene>
<comment type="caution">
    <text evidence="1">The sequence shown here is derived from an EMBL/GenBank/DDBJ whole genome shotgun (WGS) entry which is preliminary data.</text>
</comment>
<name>A0ABU1UTR4_9GAMM</name>
<evidence type="ECO:0008006" key="3">
    <source>
        <dbReference type="Google" id="ProtNLM"/>
    </source>
</evidence>
<evidence type="ECO:0000313" key="1">
    <source>
        <dbReference type="EMBL" id="MDR7088569.1"/>
    </source>
</evidence>
<protein>
    <recommendedName>
        <fullName evidence="3">Antibiotic biosynthesis monooxygenase</fullName>
    </recommendedName>
</protein>
<organism evidence="1 2">
    <name type="scientific">Cellvibrio fibrivorans</name>
    <dbReference type="NCBI Taxonomy" id="126350"/>
    <lineage>
        <taxon>Bacteria</taxon>
        <taxon>Pseudomonadati</taxon>
        <taxon>Pseudomonadota</taxon>
        <taxon>Gammaproteobacteria</taxon>
        <taxon>Cellvibrionales</taxon>
        <taxon>Cellvibrionaceae</taxon>
        <taxon>Cellvibrio</taxon>
    </lineage>
</organism>
<reference evidence="1 2" key="1">
    <citation type="submission" date="2023-07" db="EMBL/GenBank/DDBJ databases">
        <title>Sorghum-associated microbial communities from plants grown in Nebraska, USA.</title>
        <authorList>
            <person name="Schachtman D."/>
        </authorList>
    </citation>
    <scope>NUCLEOTIDE SEQUENCE [LARGE SCALE GENOMIC DNA]</scope>
    <source>
        <strain evidence="1 2">BE190</strain>
    </source>
</reference>
<evidence type="ECO:0000313" key="2">
    <source>
        <dbReference type="Proteomes" id="UP001253595"/>
    </source>
</evidence>
<sequence length="97" mass="10453">MMKEAIEVVKFRLAAGVTQGDLESASKAAGEALATFEGFISRDLGQGEDGTFIDVVRWRDMDCAQAAAENAMKSAACGSFFQLIDPESIDMSHFNKV</sequence>
<dbReference type="Proteomes" id="UP001253595">
    <property type="component" value="Unassembled WGS sequence"/>
</dbReference>